<comment type="caution">
    <text evidence="1">The sequence shown here is derived from an EMBL/GenBank/DDBJ whole genome shotgun (WGS) entry which is preliminary data.</text>
</comment>
<dbReference type="GO" id="GO:0019546">
    <property type="term" value="P:L-arginine deiminase pathway"/>
    <property type="evidence" value="ECO:0007669"/>
    <property type="project" value="TreeGrafter"/>
</dbReference>
<dbReference type="PANTHER" id="PTHR47271">
    <property type="entry name" value="ARGININE DEIMINASE"/>
    <property type="match status" value="1"/>
</dbReference>
<proteinExistence type="predicted"/>
<dbReference type="Gene3D" id="3.75.10.10">
    <property type="entry name" value="L-arginine/glycine Amidinotransferase, Chain A"/>
    <property type="match status" value="1"/>
</dbReference>
<accession>A0AAD4N581</accession>
<evidence type="ECO:0000313" key="2">
    <source>
        <dbReference type="Proteomes" id="UP001201812"/>
    </source>
</evidence>
<name>A0AAD4N581_9BILA</name>
<dbReference type="GO" id="GO:0016990">
    <property type="term" value="F:arginine deiminase activity"/>
    <property type="evidence" value="ECO:0007669"/>
    <property type="project" value="TreeGrafter"/>
</dbReference>
<dbReference type="EMBL" id="JAKKPZ010000020">
    <property type="protein sequence ID" value="KAI1711970.1"/>
    <property type="molecule type" value="Genomic_DNA"/>
</dbReference>
<gene>
    <name evidence="1" type="ORF">DdX_09932</name>
</gene>
<dbReference type="SUPFAM" id="SSF55909">
    <property type="entry name" value="Pentein"/>
    <property type="match status" value="1"/>
</dbReference>
<dbReference type="AlphaFoldDB" id="A0AAD4N581"/>
<evidence type="ECO:0000313" key="1">
    <source>
        <dbReference type="EMBL" id="KAI1711970.1"/>
    </source>
</evidence>
<dbReference type="PANTHER" id="PTHR47271:SF2">
    <property type="entry name" value="ARGININE DEIMINASE"/>
    <property type="match status" value="1"/>
</dbReference>
<sequence length="274" mass="30836">MSRSKLTAVSDLIQRVLMVAPKHFTVEYSINPWMGGVVDKAKANRQWEDLKRTIEKEGVKVLTLEQVQGLPDMVFCCNSGLVIGNKVYLSKFRHKERTGEQRHYAKWFKENGFKLLGEDYPEYFEGGGDCVFSDYDTLWAGFGQRTSKQAYKAVSSLGKFETQLCELVHPNFYHLDTCFCPVGADSALWFPPAFSKMTQEKILKRLPKAIAVSEKEANAFVCNAITIRKRVISPIGVSENTRGALKESGFNVTEVDMSEFMKSGGACQCLVLKL</sequence>
<organism evidence="1 2">
    <name type="scientific">Ditylenchus destructor</name>
    <dbReference type="NCBI Taxonomy" id="166010"/>
    <lineage>
        <taxon>Eukaryota</taxon>
        <taxon>Metazoa</taxon>
        <taxon>Ecdysozoa</taxon>
        <taxon>Nematoda</taxon>
        <taxon>Chromadorea</taxon>
        <taxon>Rhabditida</taxon>
        <taxon>Tylenchina</taxon>
        <taxon>Tylenchomorpha</taxon>
        <taxon>Sphaerularioidea</taxon>
        <taxon>Anguinidae</taxon>
        <taxon>Anguininae</taxon>
        <taxon>Ditylenchus</taxon>
    </lineage>
</organism>
<reference evidence="1" key="1">
    <citation type="submission" date="2022-01" db="EMBL/GenBank/DDBJ databases">
        <title>Genome Sequence Resource for Two Populations of Ditylenchus destructor, the Migratory Endoparasitic Phytonematode.</title>
        <authorList>
            <person name="Zhang H."/>
            <person name="Lin R."/>
            <person name="Xie B."/>
        </authorList>
    </citation>
    <scope>NUCLEOTIDE SEQUENCE</scope>
    <source>
        <strain evidence="1">BazhouSP</strain>
    </source>
</reference>
<keyword evidence="2" id="KW-1185">Reference proteome</keyword>
<dbReference type="Pfam" id="PF19420">
    <property type="entry name" value="DDAH_eukar"/>
    <property type="match status" value="1"/>
</dbReference>
<dbReference type="Proteomes" id="UP001201812">
    <property type="component" value="Unassembled WGS sequence"/>
</dbReference>
<protein>
    <submittedName>
        <fullName evidence="1">Amidinotransferase domain-containing protein</fullName>
    </submittedName>
</protein>